<dbReference type="PROSITE" id="PS50893">
    <property type="entry name" value="ABC_TRANSPORTER_2"/>
    <property type="match status" value="1"/>
</dbReference>
<dbReference type="Gene3D" id="3.40.50.300">
    <property type="entry name" value="P-loop containing nucleotide triphosphate hydrolases"/>
    <property type="match status" value="1"/>
</dbReference>
<evidence type="ECO:0000256" key="4">
    <source>
        <dbReference type="ARBA" id="ARBA00022840"/>
    </source>
</evidence>
<dbReference type="GO" id="GO:0016887">
    <property type="term" value="F:ATP hydrolysis activity"/>
    <property type="evidence" value="ECO:0007669"/>
    <property type="project" value="InterPro"/>
</dbReference>
<dbReference type="Pfam" id="PF00005">
    <property type="entry name" value="ABC_tran"/>
    <property type="match status" value="1"/>
</dbReference>
<evidence type="ECO:0000256" key="2">
    <source>
        <dbReference type="ARBA" id="ARBA00022448"/>
    </source>
</evidence>
<keyword evidence="3" id="KW-0547">Nucleotide-binding</keyword>
<evidence type="ECO:0000313" key="6">
    <source>
        <dbReference type="EMBL" id="VAW76644.1"/>
    </source>
</evidence>
<gene>
    <name evidence="6" type="ORF">MNBD_GAMMA12-1390</name>
</gene>
<keyword evidence="2" id="KW-0813">Transport</keyword>
<dbReference type="InterPro" id="IPR003439">
    <property type="entry name" value="ABC_transporter-like_ATP-bd"/>
</dbReference>
<dbReference type="EMBL" id="UOFL01000111">
    <property type="protein sequence ID" value="VAW76644.1"/>
    <property type="molecule type" value="Genomic_DNA"/>
</dbReference>
<dbReference type="SUPFAM" id="SSF52540">
    <property type="entry name" value="P-loop containing nucleoside triphosphate hydrolases"/>
    <property type="match status" value="1"/>
</dbReference>
<dbReference type="GO" id="GO:0005524">
    <property type="term" value="F:ATP binding"/>
    <property type="evidence" value="ECO:0007669"/>
    <property type="project" value="UniProtKB-KW"/>
</dbReference>
<dbReference type="PANTHER" id="PTHR43335">
    <property type="entry name" value="ABC TRANSPORTER, ATP-BINDING PROTEIN"/>
    <property type="match status" value="1"/>
</dbReference>
<dbReference type="InterPro" id="IPR027417">
    <property type="entry name" value="P-loop_NTPase"/>
</dbReference>
<accession>A0A3B0Z5N6</accession>
<protein>
    <submittedName>
        <fullName evidence="6">Gliding motility-associated ABC transporter ATP-binding protein GldA</fullName>
    </submittedName>
</protein>
<reference evidence="6" key="1">
    <citation type="submission" date="2018-06" db="EMBL/GenBank/DDBJ databases">
        <authorList>
            <person name="Zhirakovskaya E."/>
        </authorList>
    </citation>
    <scope>NUCLEOTIDE SEQUENCE</scope>
</reference>
<evidence type="ECO:0000256" key="1">
    <source>
        <dbReference type="ARBA" id="ARBA00005417"/>
    </source>
</evidence>
<dbReference type="PANTHER" id="PTHR43335:SF4">
    <property type="entry name" value="ABC TRANSPORTER, ATP-BINDING PROTEIN"/>
    <property type="match status" value="1"/>
</dbReference>
<sequence>MESQTLLDAKELNIRYSNLHGVSDVSFQLKQGDVLGLLGPNGAGKTTTLKMLSGAMLASSGVIKILGETLISSKPSIRKNIGYLPEQAPLYTSMTVNEYLRWAATLRLIPEHNLNAAVEQVTSQCGLQEYRQRLIKTLSKGIRQRTGIAQAIIHKPSIILLDEPTDGLDPIQIREIRNLIIALSKNACVILSSHILPEIEACCNKVIIMNHGKIVYNGNIHALRRASGHQHLVVRFSHAICYDTLEAIACIEHVTPQSDTSYLVRCLDRDITTQAIISKSMEQGWSITEIKHYDIPLEEFFDIVTRQTHHEPNDELERTLGGI</sequence>
<organism evidence="6">
    <name type="scientific">hydrothermal vent metagenome</name>
    <dbReference type="NCBI Taxonomy" id="652676"/>
    <lineage>
        <taxon>unclassified sequences</taxon>
        <taxon>metagenomes</taxon>
        <taxon>ecological metagenomes</taxon>
    </lineage>
</organism>
<feature type="domain" description="ABC transporter" evidence="5">
    <location>
        <begin position="7"/>
        <end position="236"/>
    </location>
</feature>
<name>A0A3B0Z5N6_9ZZZZ</name>
<dbReference type="SMART" id="SM00382">
    <property type="entry name" value="AAA"/>
    <property type="match status" value="1"/>
</dbReference>
<keyword evidence="4 6" id="KW-0067">ATP-binding</keyword>
<evidence type="ECO:0000259" key="5">
    <source>
        <dbReference type="PROSITE" id="PS50893"/>
    </source>
</evidence>
<proteinExistence type="inferred from homology"/>
<dbReference type="InterPro" id="IPR003593">
    <property type="entry name" value="AAA+_ATPase"/>
</dbReference>
<evidence type="ECO:0000256" key="3">
    <source>
        <dbReference type="ARBA" id="ARBA00022741"/>
    </source>
</evidence>
<comment type="similarity">
    <text evidence="1">Belongs to the ABC transporter superfamily.</text>
</comment>
<dbReference type="AlphaFoldDB" id="A0A3B0Z5N6"/>